<comment type="subcellular location">
    <subcellularLocation>
        <location evidence="1">Cell membrane</location>
        <topology evidence="1">Multi-pass membrane protein</topology>
    </subcellularLocation>
</comment>
<dbReference type="PANTHER" id="PTHR24232">
    <property type="entry name" value="G-PROTEIN COUPLED RECEPTOR"/>
    <property type="match status" value="1"/>
</dbReference>
<evidence type="ECO:0000256" key="9">
    <source>
        <dbReference type="ARBA" id="ARBA00023224"/>
    </source>
</evidence>
<feature type="domain" description="G-protein coupled receptors family 1 profile" evidence="12">
    <location>
        <begin position="35"/>
        <end position="277"/>
    </location>
</feature>
<dbReference type="FunFam" id="1.20.1070.10:FF:000142">
    <property type="entry name" value="G protein-coupled receptor 55"/>
    <property type="match status" value="1"/>
</dbReference>
<dbReference type="SUPFAM" id="SSF81321">
    <property type="entry name" value="Family A G protein-coupled receptor-like"/>
    <property type="match status" value="1"/>
</dbReference>
<dbReference type="PROSITE" id="PS00237">
    <property type="entry name" value="G_PROTEIN_RECEP_F1_1"/>
    <property type="match status" value="1"/>
</dbReference>
<dbReference type="PANTHER" id="PTHR24232:SF56">
    <property type="entry name" value="G-PROTEIN COUPLED RECEPTOR 55"/>
    <property type="match status" value="1"/>
</dbReference>
<organism evidence="13 14">
    <name type="scientific">Heliornis fulica</name>
    <name type="common">sungrebe</name>
    <dbReference type="NCBI Taxonomy" id="54369"/>
    <lineage>
        <taxon>Eukaryota</taxon>
        <taxon>Metazoa</taxon>
        <taxon>Chordata</taxon>
        <taxon>Craniata</taxon>
        <taxon>Vertebrata</taxon>
        <taxon>Euteleostomi</taxon>
        <taxon>Archelosauria</taxon>
        <taxon>Archosauria</taxon>
        <taxon>Dinosauria</taxon>
        <taxon>Saurischia</taxon>
        <taxon>Theropoda</taxon>
        <taxon>Coelurosauria</taxon>
        <taxon>Aves</taxon>
        <taxon>Neognathae</taxon>
        <taxon>Neoaves</taxon>
        <taxon>Gruiformes</taxon>
        <taxon>Heliornithidae</taxon>
        <taxon>Heliornis</taxon>
    </lineage>
</organism>
<evidence type="ECO:0000256" key="6">
    <source>
        <dbReference type="ARBA" id="ARBA00023136"/>
    </source>
</evidence>
<feature type="transmembrane region" description="Helical" evidence="11">
    <location>
        <begin position="173"/>
        <end position="194"/>
    </location>
</feature>
<dbReference type="PRINTS" id="PR00237">
    <property type="entry name" value="GPCRRHODOPSN"/>
</dbReference>
<accession>A0A7L2AZJ3</accession>
<evidence type="ECO:0000256" key="11">
    <source>
        <dbReference type="SAM" id="Phobius"/>
    </source>
</evidence>
<comment type="caution">
    <text evidence="13">The sequence shown here is derived from an EMBL/GenBank/DDBJ whole genome shotgun (WGS) entry which is preliminary data.</text>
</comment>
<feature type="transmembrane region" description="Helical" evidence="11">
    <location>
        <begin position="89"/>
        <end position="110"/>
    </location>
</feature>
<keyword evidence="2" id="KW-1003">Cell membrane</keyword>
<evidence type="ECO:0000256" key="5">
    <source>
        <dbReference type="ARBA" id="ARBA00023040"/>
    </source>
</evidence>
<evidence type="ECO:0000256" key="2">
    <source>
        <dbReference type="ARBA" id="ARBA00022475"/>
    </source>
</evidence>
<evidence type="ECO:0000313" key="14">
    <source>
        <dbReference type="Proteomes" id="UP000590868"/>
    </source>
</evidence>
<evidence type="ECO:0000256" key="3">
    <source>
        <dbReference type="ARBA" id="ARBA00022692"/>
    </source>
</evidence>
<dbReference type="AlphaFoldDB" id="A0A7L2AZJ3"/>
<feature type="transmembrane region" description="Helical" evidence="11">
    <location>
        <begin position="257"/>
        <end position="280"/>
    </location>
</feature>
<dbReference type="GO" id="GO:0007200">
    <property type="term" value="P:phospholipase C-activating G protein-coupled receptor signaling pathway"/>
    <property type="evidence" value="ECO:0007669"/>
    <property type="project" value="TreeGrafter"/>
</dbReference>
<keyword evidence="8" id="KW-0325">Glycoprotein</keyword>
<keyword evidence="4 11" id="KW-1133">Transmembrane helix</keyword>
<feature type="non-terminal residue" evidence="13">
    <location>
        <position position="300"/>
    </location>
</feature>
<dbReference type="InterPro" id="IPR017452">
    <property type="entry name" value="GPCR_Rhodpsn_7TM"/>
</dbReference>
<feature type="non-terminal residue" evidence="13">
    <location>
        <position position="1"/>
    </location>
</feature>
<keyword evidence="14" id="KW-1185">Reference proteome</keyword>
<evidence type="ECO:0000259" key="12">
    <source>
        <dbReference type="PROSITE" id="PS50262"/>
    </source>
</evidence>
<dbReference type="GO" id="GO:0035025">
    <property type="term" value="P:positive regulation of Rho protein signal transduction"/>
    <property type="evidence" value="ECO:0007669"/>
    <property type="project" value="TreeGrafter"/>
</dbReference>
<evidence type="ECO:0000256" key="7">
    <source>
        <dbReference type="ARBA" id="ARBA00023170"/>
    </source>
</evidence>
<dbReference type="PROSITE" id="PS50262">
    <property type="entry name" value="G_PROTEIN_RECEP_F1_2"/>
    <property type="match status" value="1"/>
</dbReference>
<reference evidence="13 14" key="1">
    <citation type="submission" date="2019-09" db="EMBL/GenBank/DDBJ databases">
        <title>Bird 10,000 Genomes (B10K) Project - Family phase.</title>
        <authorList>
            <person name="Zhang G."/>
        </authorList>
    </citation>
    <scope>NUCLEOTIDE SEQUENCE [LARGE SCALE GENOMIC DNA]</scope>
    <source>
        <strain evidence="13">B10K-DU-001-55</strain>
        <tissue evidence="13">Muscle</tissue>
    </source>
</reference>
<dbReference type="GO" id="GO:0005886">
    <property type="term" value="C:plasma membrane"/>
    <property type="evidence" value="ECO:0007669"/>
    <property type="project" value="UniProtKB-SubCell"/>
</dbReference>
<comment type="similarity">
    <text evidence="10">Belongs to the G-protein coupled receptor 1 family.</text>
</comment>
<keyword evidence="7 10" id="KW-0675">Receptor</keyword>
<evidence type="ECO:0000313" key="13">
    <source>
        <dbReference type="EMBL" id="NXP52466.1"/>
    </source>
</evidence>
<keyword evidence="6 11" id="KW-0472">Membrane</keyword>
<dbReference type="OrthoDB" id="9447539at2759"/>
<dbReference type="Pfam" id="PF00001">
    <property type="entry name" value="7tm_1"/>
    <property type="match status" value="1"/>
</dbReference>
<feature type="transmembrane region" description="Helical" evidence="11">
    <location>
        <begin position="58"/>
        <end position="77"/>
    </location>
</feature>
<sequence>MTNSSRICNFIDIDNVTATLRLFFSIPTFIFGLSSNILALLVFCCFWKKQNRTSVYMLNLAIADVLLLLSLPLKAYYSSTEAPGLLCASIQFVYFINTYVSVFTIVCITVDRYICIKHPFKGRAHQSPKLAVCICIIIWAITSACSSPMYLFYTEEHIKCFYNMSDEAWSSPLIASVEIFGFLIPLTVMVFCSAQNIWILHNRKSQAGKKSESSLRVIINLMVFLMCFTPVHLAIFLQCLVRRHVIVDCHLKQKISFFIQVSMILANFNCCLDAIFYYFAAADFREKINLKRFLELCPIL</sequence>
<keyword evidence="3 10" id="KW-0812">Transmembrane</keyword>
<evidence type="ECO:0000256" key="1">
    <source>
        <dbReference type="ARBA" id="ARBA00004651"/>
    </source>
</evidence>
<keyword evidence="5 10" id="KW-0297">G-protein coupled receptor</keyword>
<proteinExistence type="inferred from homology"/>
<dbReference type="Proteomes" id="UP000590868">
    <property type="component" value="Unassembled WGS sequence"/>
</dbReference>
<evidence type="ECO:0000256" key="4">
    <source>
        <dbReference type="ARBA" id="ARBA00022989"/>
    </source>
</evidence>
<feature type="transmembrane region" description="Helical" evidence="11">
    <location>
        <begin position="22"/>
        <end position="46"/>
    </location>
</feature>
<gene>
    <name evidence="13" type="primary">Gpr55_0</name>
    <name evidence="13" type="ORF">HELFUL_R13115</name>
</gene>
<dbReference type="EMBL" id="VXBZ01008987">
    <property type="protein sequence ID" value="NXP52466.1"/>
    <property type="molecule type" value="Genomic_DNA"/>
</dbReference>
<evidence type="ECO:0000256" key="8">
    <source>
        <dbReference type="ARBA" id="ARBA00023180"/>
    </source>
</evidence>
<protein>
    <submittedName>
        <fullName evidence="13">GPR55 protein</fullName>
    </submittedName>
</protein>
<dbReference type="InterPro" id="IPR000276">
    <property type="entry name" value="GPCR_Rhodpsn"/>
</dbReference>
<feature type="transmembrane region" description="Helical" evidence="11">
    <location>
        <begin position="215"/>
        <end position="237"/>
    </location>
</feature>
<name>A0A7L2AZJ3_9GRUI</name>
<evidence type="ECO:0000256" key="10">
    <source>
        <dbReference type="RuleBase" id="RU000688"/>
    </source>
</evidence>
<dbReference type="GO" id="GO:0004949">
    <property type="term" value="F:cannabinoid receptor activity"/>
    <property type="evidence" value="ECO:0007669"/>
    <property type="project" value="TreeGrafter"/>
</dbReference>
<dbReference type="Gene3D" id="1.20.1070.10">
    <property type="entry name" value="Rhodopsin 7-helix transmembrane proteins"/>
    <property type="match status" value="1"/>
</dbReference>
<feature type="transmembrane region" description="Helical" evidence="11">
    <location>
        <begin position="130"/>
        <end position="153"/>
    </location>
</feature>
<keyword evidence="9 10" id="KW-0807">Transducer</keyword>